<proteinExistence type="predicted"/>
<accession>A0A1M4MXG7</accession>
<evidence type="ECO:0000313" key="2">
    <source>
        <dbReference type="Proteomes" id="UP000184085"/>
    </source>
</evidence>
<dbReference type="EMBL" id="FMJB01000020">
    <property type="protein sequence ID" value="SCM66414.1"/>
    <property type="molecule type" value="Genomic_DNA"/>
</dbReference>
<reference evidence="2" key="1">
    <citation type="submission" date="2016-09" db="EMBL/GenBank/DDBJ databases">
        <authorList>
            <person name="Wibberg D."/>
        </authorList>
    </citation>
    <scope>NUCLEOTIDE SEQUENCE [LARGE SCALE GENOMIC DNA]</scope>
</reference>
<name>A0A1M4MXG7_9RHOB</name>
<dbReference type="AlphaFoldDB" id="A0A1M4MXG7"/>
<dbReference type="NCBIfam" id="TIGR04098">
    <property type="entry name" value="LnmK_bifunc"/>
    <property type="match status" value="1"/>
</dbReference>
<dbReference type="Proteomes" id="UP000184085">
    <property type="component" value="Unassembled WGS sequence"/>
</dbReference>
<organism evidence="1 2">
    <name type="scientific">Donghicola eburneus</name>
    <dbReference type="NCBI Taxonomy" id="393278"/>
    <lineage>
        <taxon>Bacteria</taxon>
        <taxon>Pseudomonadati</taxon>
        <taxon>Pseudomonadota</taxon>
        <taxon>Alphaproteobacteria</taxon>
        <taxon>Rhodobacterales</taxon>
        <taxon>Roseobacteraceae</taxon>
        <taxon>Donghicola</taxon>
    </lineage>
</organism>
<keyword evidence="2" id="KW-1185">Reference proteome</keyword>
<dbReference type="InterPro" id="IPR024091">
    <property type="entry name" value="LnmK-like_bifun_acyl/decarbox"/>
</dbReference>
<evidence type="ECO:0000313" key="1">
    <source>
        <dbReference type="EMBL" id="SCM66414.1"/>
    </source>
</evidence>
<protein>
    <submittedName>
        <fullName evidence="1">Uncharacterized protein</fullName>
    </submittedName>
</protein>
<dbReference type="RefSeq" id="WP_072703825.1">
    <property type="nucleotide sequence ID" value="NZ_FMJB01000020.1"/>
</dbReference>
<gene>
    <name evidence="1" type="ORF">KARMA_0589</name>
</gene>
<sequence length="252" mass="27394">MNVVRLDRASSAPTCSEQIILGMAQLSPFGVSEQWLLRHCGDRHWSLIADAIGSSMAFRDDDGHPVYAAFCATSVRFQGIAVLGETALTTSAIFQVAPQRVGSTHTVIGANGVLATVQMITCFLRHDERGSNRSLLRSNLRGLEDLPKPPQTFLAFSEASRKFARDARAELKAAPIFDYTPNPTLDFNAVGLLYFPTFSQIAELAAPTQGVERRDVVYLGNVDLGESVSVSKSGRRLLLHVGPRLIGVVESH</sequence>
<dbReference type="NCBIfam" id="TIGR04099">
    <property type="entry name" value="biosn_Pnap_2097"/>
    <property type="match status" value="1"/>
</dbReference>
<dbReference type="Gene3D" id="3.10.129.10">
    <property type="entry name" value="Hotdog Thioesterase"/>
    <property type="match status" value="1"/>
</dbReference>